<dbReference type="EMBL" id="SFCI01001173">
    <property type="protein sequence ID" value="TFY76547.1"/>
    <property type="molecule type" value="Genomic_DNA"/>
</dbReference>
<feature type="region of interest" description="Disordered" evidence="1">
    <location>
        <begin position="1"/>
        <end position="21"/>
    </location>
</feature>
<organism evidence="2 3">
    <name type="scientific">Hericium alpestre</name>
    <dbReference type="NCBI Taxonomy" id="135208"/>
    <lineage>
        <taxon>Eukaryota</taxon>
        <taxon>Fungi</taxon>
        <taxon>Dikarya</taxon>
        <taxon>Basidiomycota</taxon>
        <taxon>Agaricomycotina</taxon>
        <taxon>Agaricomycetes</taxon>
        <taxon>Russulales</taxon>
        <taxon>Hericiaceae</taxon>
        <taxon>Hericium</taxon>
    </lineage>
</organism>
<comment type="caution">
    <text evidence="2">The sequence shown here is derived from an EMBL/GenBank/DDBJ whole genome shotgun (WGS) entry which is preliminary data.</text>
</comment>
<reference evidence="2 3" key="1">
    <citation type="submission" date="2019-02" db="EMBL/GenBank/DDBJ databases">
        <title>Genome sequencing of the rare red list fungi Hericium alpestre (H. flagellum).</title>
        <authorList>
            <person name="Buettner E."/>
            <person name="Kellner H."/>
        </authorList>
    </citation>
    <scope>NUCLEOTIDE SEQUENCE [LARGE SCALE GENOMIC DNA]</scope>
    <source>
        <strain evidence="2 3">DSM 108284</strain>
    </source>
</reference>
<protein>
    <submittedName>
        <fullName evidence="2">Uncharacterized protein</fullName>
    </submittedName>
</protein>
<name>A0A4Y9ZR72_9AGAM</name>
<sequence length="145" mass="15840">MEHMAPMPASPDSEPPENEEIQQRWPFTTARSTGTEHQDLLAALLTADTLDEISNADDYDAVARYIRSQGRVDVTGKIICGLAFWLYPTGLYGPYHEVQGGIHKYGTLITVEPGALLDDAMARIKSALRQDGIAHEHVGGSPPPQ</sequence>
<accession>A0A4Y9ZR72</accession>
<dbReference type="AlphaFoldDB" id="A0A4Y9ZR72"/>
<proteinExistence type="predicted"/>
<gene>
    <name evidence="2" type="ORF">EWM64_g7464</name>
</gene>
<evidence type="ECO:0000256" key="1">
    <source>
        <dbReference type="SAM" id="MobiDB-lite"/>
    </source>
</evidence>
<evidence type="ECO:0000313" key="3">
    <source>
        <dbReference type="Proteomes" id="UP000298061"/>
    </source>
</evidence>
<keyword evidence="3" id="KW-1185">Reference proteome</keyword>
<evidence type="ECO:0000313" key="2">
    <source>
        <dbReference type="EMBL" id="TFY76547.1"/>
    </source>
</evidence>
<dbReference type="OrthoDB" id="2789562at2759"/>
<dbReference type="Proteomes" id="UP000298061">
    <property type="component" value="Unassembled WGS sequence"/>
</dbReference>